<name>A0A8B8KGZ8_ABRPR</name>
<dbReference type="GeneID" id="113855658"/>
<evidence type="ECO:0000313" key="1">
    <source>
        <dbReference type="Proteomes" id="UP000694853"/>
    </source>
</evidence>
<evidence type="ECO:0000313" key="2">
    <source>
        <dbReference type="RefSeq" id="XP_027343090.1"/>
    </source>
</evidence>
<protein>
    <submittedName>
        <fullName evidence="2">Uncharacterized protein LOC113855658</fullName>
    </submittedName>
</protein>
<dbReference type="OrthoDB" id="1600023at2759"/>
<dbReference type="Proteomes" id="UP000694853">
    <property type="component" value="Unplaced"/>
</dbReference>
<accession>A0A8B8KGZ8</accession>
<sequence length="119" mass="14188">MLEETKEKVELIREKVRATQSRQKSYADRRRRSLEFEVGDHLRKYVPDSSYVIEPDVLDLRDDLSVEVPVARIEDTRVKELRGKSIWLVKAVWDPVIGEAIWELEERMRELYTYFFSVG</sequence>
<keyword evidence="1" id="KW-1185">Reference proteome</keyword>
<dbReference type="PANTHER" id="PTHR46148:SF60">
    <property type="entry name" value="CHROMO DOMAIN-CONTAINING PROTEIN"/>
    <property type="match status" value="1"/>
</dbReference>
<dbReference type="RefSeq" id="XP_027343090.1">
    <property type="nucleotide sequence ID" value="XM_027487289.1"/>
</dbReference>
<gene>
    <name evidence="2" type="primary">LOC113855658</name>
</gene>
<dbReference type="KEGG" id="aprc:113855658"/>
<dbReference type="PANTHER" id="PTHR46148">
    <property type="entry name" value="CHROMO DOMAIN-CONTAINING PROTEIN"/>
    <property type="match status" value="1"/>
</dbReference>
<proteinExistence type="predicted"/>
<reference evidence="2" key="2">
    <citation type="submission" date="2025-08" db="UniProtKB">
        <authorList>
            <consortium name="RefSeq"/>
        </authorList>
    </citation>
    <scope>IDENTIFICATION</scope>
    <source>
        <tissue evidence="2">Young leaves</tissue>
    </source>
</reference>
<reference evidence="1" key="1">
    <citation type="journal article" date="2019" name="Toxins">
        <title>Detection of Abrin-Like and Prepropulchellin-Like Toxin Genes and Transcripts Using Whole Genome Sequencing and Full-Length Transcript Sequencing of Abrus precatorius.</title>
        <authorList>
            <person name="Hovde B.T."/>
            <person name="Daligault H.E."/>
            <person name="Hanschen E.R."/>
            <person name="Kunde Y.A."/>
            <person name="Johnson M.B."/>
            <person name="Starkenburg S.R."/>
            <person name="Johnson S.L."/>
        </authorList>
    </citation>
    <scope>NUCLEOTIDE SEQUENCE [LARGE SCALE GENOMIC DNA]</scope>
</reference>
<dbReference type="AlphaFoldDB" id="A0A8B8KGZ8"/>
<organism evidence="1 2">
    <name type="scientific">Abrus precatorius</name>
    <name type="common">Indian licorice</name>
    <name type="synonym">Glycine abrus</name>
    <dbReference type="NCBI Taxonomy" id="3816"/>
    <lineage>
        <taxon>Eukaryota</taxon>
        <taxon>Viridiplantae</taxon>
        <taxon>Streptophyta</taxon>
        <taxon>Embryophyta</taxon>
        <taxon>Tracheophyta</taxon>
        <taxon>Spermatophyta</taxon>
        <taxon>Magnoliopsida</taxon>
        <taxon>eudicotyledons</taxon>
        <taxon>Gunneridae</taxon>
        <taxon>Pentapetalae</taxon>
        <taxon>rosids</taxon>
        <taxon>fabids</taxon>
        <taxon>Fabales</taxon>
        <taxon>Fabaceae</taxon>
        <taxon>Papilionoideae</taxon>
        <taxon>50 kb inversion clade</taxon>
        <taxon>NPAAA clade</taxon>
        <taxon>indigoferoid/millettioid clade</taxon>
        <taxon>Abreae</taxon>
        <taxon>Abrus</taxon>
    </lineage>
</organism>